<dbReference type="InterPro" id="IPR011005">
    <property type="entry name" value="Dihydropteroate_synth-like_sf"/>
</dbReference>
<dbReference type="PROSITE" id="PS00793">
    <property type="entry name" value="DHPS_2"/>
    <property type="match status" value="1"/>
</dbReference>
<evidence type="ECO:0000256" key="3">
    <source>
        <dbReference type="ARBA" id="ARBA00004763"/>
    </source>
</evidence>
<evidence type="ECO:0000256" key="4">
    <source>
        <dbReference type="ARBA" id="ARBA00009503"/>
    </source>
</evidence>
<evidence type="ECO:0000256" key="8">
    <source>
        <dbReference type="ARBA" id="ARBA00022842"/>
    </source>
</evidence>
<comment type="similarity">
    <text evidence="4 10">Belongs to the DHPS family.</text>
</comment>
<comment type="function">
    <text evidence="10">Catalyzes the condensation of para-aminobenzoate (pABA) with 6-hydroxymethyl-7,8-dihydropterin diphosphate (DHPt-PP) to form 7,8-dihydropteroate (H2Pte), the immediate precursor of folate derivatives.</text>
</comment>
<reference evidence="12 13" key="1">
    <citation type="submission" date="2023-07" db="EMBL/GenBank/DDBJ databases">
        <title>Protaetiibacter sp. nov WY-16 isolated from soil.</title>
        <authorList>
            <person name="Liu B."/>
            <person name="Wan Y."/>
        </authorList>
    </citation>
    <scope>NUCLEOTIDE SEQUENCE [LARGE SCALE GENOMIC DNA]</scope>
    <source>
        <strain evidence="12 13">WY-16</strain>
    </source>
</reference>
<dbReference type="Proteomes" id="UP001241072">
    <property type="component" value="Unassembled WGS sequence"/>
</dbReference>
<evidence type="ECO:0000256" key="9">
    <source>
        <dbReference type="ARBA" id="ARBA00022909"/>
    </source>
</evidence>
<sequence>MTHILAILNVTPDSFSDGGELVDAAAAIARGIELRDAGADLVDVGGESTRPGASSISPAEELARVLPVVRGLVDAGVAVSVDTMNASTAAEVAAAGASVINDVSGGLHDPEMYRVVAGLDVGYIAMHWRGPSGTVAEYGDVVADVRADLKARVAEMAVWGIDPERVVLDPGLGFSKDADQNWQLLGRLDELASLGFPLLVGASRKRFLSPWGAKAKERDEATAVVSALAAASGAWGVRVHDVASTRRALDVQSAWEGGRG</sequence>
<organism evidence="12 13">
    <name type="scientific">Antiquaquibacter soli</name>
    <dbReference type="NCBI Taxonomy" id="3064523"/>
    <lineage>
        <taxon>Bacteria</taxon>
        <taxon>Bacillati</taxon>
        <taxon>Actinomycetota</taxon>
        <taxon>Actinomycetes</taxon>
        <taxon>Micrococcales</taxon>
        <taxon>Microbacteriaceae</taxon>
        <taxon>Antiquaquibacter</taxon>
    </lineage>
</organism>
<dbReference type="RefSeq" id="WP_305003082.1">
    <property type="nucleotide sequence ID" value="NZ_JAUQUB010000002.1"/>
</dbReference>
<protein>
    <recommendedName>
        <fullName evidence="5 10">Dihydropteroate synthase</fullName>
        <shortName evidence="10">DHPS</shortName>
        <ecNumber evidence="5 10">2.5.1.15</ecNumber>
    </recommendedName>
    <alternativeName>
        <fullName evidence="10">Dihydropteroate pyrophosphorylase</fullName>
    </alternativeName>
</protein>
<evidence type="ECO:0000256" key="7">
    <source>
        <dbReference type="ARBA" id="ARBA00022723"/>
    </source>
</evidence>
<dbReference type="PROSITE" id="PS50972">
    <property type="entry name" value="PTERIN_BINDING"/>
    <property type="match status" value="1"/>
</dbReference>
<accession>A0ABT9BNN3</accession>
<comment type="caution">
    <text evidence="12">The sequence shown here is derived from an EMBL/GenBank/DDBJ whole genome shotgun (WGS) entry which is preliminary data.</text>
</comment>
<dbReference type="Gene3D" id="3.20.20.20">
    <property type="entry name" value="Dihydropteroate synthase-like"/>
    <property type="match status" value="1"/>
</dbReference>
<comment type="catalytic activity">
    <reaction evidence="1">
        <text>(7,8-dihydropterin-6-yl)methyl diphosphate + 4-aminobenzoate = 7,8-dihydropteroate + diphosphate</text>
        <dbReference type="Rhea" id="RHEA:19949"/>
        <dbReference type="ChEBI" id="CHEBI:17836"/>
        <dbReference type="ChEBI" id="CHEBI:17839"/>
        <dbReference type="ChEBI" id="CHEBI:33019"/>
        <dbReference type="ChEBI" id="CHEBI:72950"/>
        <dbReference type="EC" id="2.5.1.15"/>
    </reaction>
</comment>
<dbReference type="EC" id="2.5.1.15" evidence="5 10"/>
<dbReference type="CDD" id="cd00739">
    <property type="entry name" value="DHPS"/>
    <property type="match status" value="1"/>
</dbReference>
<evidence type="ECO:0000256" key="1">
    <source>
        <dbReference type="ARBA" id="ARBA00000012"/>
    </source>
</evidence>
<dbReference type="PANTHER" id="PTHR20941">
    <property type="entry name" value="FOLATE SYNTHESIS PROTEINS"/>
    <property type="match status" value="1"/>
</dbReference>
<dbReference type="NCBIfam" id="TIGR01496">
    <property type="entry name" value="DHPS"/>
    <property type="match status" value="1"/>
</dbReference>
<dbReference type="InterPro" id="IPR006390">
    <property type="entry name" value="DHP_synth_dom"/>
</dbReference>
<proteinExistence type="inferred from homology"/>
<gene>
    <name evidence="12" type="primary">folP</name>
    <name evidence="12" type="ORF">Q5716_10480</name>
</gene>
<keyword evidence="8 10" id="KW-0460">Magnesium</keyword>
<dbReference type="PROSITE" id="PS00792">
    <property type="entry name" value="DHPS_1"/>
    <property type="match status" value="1"/>
</dbReference>
<evidence type="ECO:0000313" key="12">
    <source>
        <dbReference type="EMBL" id="MDO7882649.1"/>
    </source>
</evidence>
<evidence type="ECO:0000256" key="10">
    <source>
        <dbReference type="RuleBase" id="RU361205"/>
    </source>
</evidence>
<evidence type="ECO:0000256" key="6">
    <source>
        <dbReference type="ARBA" id="ARBA00022679"/>
    </source>
</evidence>
<dbReference type="SUPFAM" id="SSF51717">
    <property type="entry name" value="Dihydropteroate synthetase-like"/>
    <property type="match status" value="1"/>
</dbReference>
<dbReference type="EMBL" id="JAUQUB010000002">
    <property type="protein sequence ID" value="MDO7882649.1"/>
    <property type="molecule type" value="Genomic_DNA"/>
</dbReference>
<dbReference type="InterPro" id="IPR000489">
    <property type="entry name" value="Pterin-binding_dom"/>
</dbReference>
<evidence type="ECO:0000259" key="11">
    <source>
        <dbReference type="PROSITE" id="PS50972"/>
    </source>
</evidence>
<dbReference type="Pfam" id="PF00809">
    <property type="entry name" value="Pterin_bind"/>
    <property type="match status" value="1"/>
</dbReference>
<comment type="cofactor">
    <cofactor evidence="2 10">
        <name>Mg(2+)</name>
        <dbReference type="ChEBI" id="CHEBI:18420"/>
    </cofactor>
</comment>
<dbReference type="GO" id="GO:0004156">
    <property type="term" value="F:dihydropteroate synthase activity"/>
    <property type="evidence" value="ECO:0007669"/>
    <property type="project" value="UniProtKB-EC"/>
</dbReference>
<evidence type="ECO:0000313" key="13">
    <source>
        <dbReference type="Proteomes" id="UP001241072"/>
    </source>
</evidence>
<keyword evidence="6 10" id="KW-0808">Transferase</keyword>
<keyword evidence="9 10" id="KW-0289">Folate biosynthesis</keyword>
<keyword evidence="13" id="KW-1185">Reference proteome</keyword>
<name>A0ABT9BNN3_9MICO</name>
<dbReference type="PANTHER" id="PTHR20941:SF1">
    <property type="entry name" value="FOLIC ACID SYNTHESIS PROTEIN FOL1"/>
    <property type="match status" value="1"/>
</dbReference>
<keyword evidence="7 10" id="KW-0479">Metal-binding</keyword>
<evidence type="ECO:0000256" key="2">
    <source>
        <dbReference type="ARBA" id="ARBA00001946"/>
    </source>
</evidence>
<evidence type="ECO:0000256" key="5">
    <source>
        <dbReference type="ARBA" id="ARBA00012458"/>
    </source>
</evidence>
<feature type="domain" description="Pterin-binding" evidence="11">
    <location>
        <begin position="2"/>
        <end position="250"/>
    </location>
</feature>
<dbReference type="InterPro" id="IPR045031">
    <property type="entry name" value="DHP_synth-like"/>
</dbReference>
<comment type="pathway">
    <text evidence="3 10">Cofactor biosynthesis; tetrahydrofolate biosynthesis; 7,8-dihydrofolate from 2-amino-4-hydroxy-6-hydroxymethyl-7,8-dihydropteridine diphosphate and 4-aminobenzoate: step 1/2.</text>
</comment>